<proteinExistence type="predicted"/>
<evidence type="ECO:0000256" key="2">
    <source>
        <dbReference type="SAM" id="SignalP"/>
    </source>
</evidence>
<evidence type="ECO:0000313" key="4">
    <source>
        <dbReference type="WBParaSite" id="nRc.2.0.1.t39371-RA"/>
    </source>
</evidence>
<feature type="chain" id="PRO_5038137718" evidence="2">
    <location>
        <begin position="19"/>
        <end position="105"/>
    </location>
</feature>
<organism evidence="3 4">
    <name type="scientific">Romanomermis culicivorax</name>
    <name type="common">Nematode worm</name>
    <dbReference type="NCBI Taxonomy" id="13658"/>
    <lineage>
        <taxon>Eukaryota</taxon>
        <taxon>Metazoa</taxon>
        <taxon>Ecdysozoa</taxon>
        <taxon>Nematoda</taxon>
        <taxon>Enoplea</taxon>
        <taxon>Dorylaimia</taxon>
        <taxon>Mermithida</taxon>
        <taxon>Mermithoidea</taxon>
        <taxon>Mermithidae</taxon>
        <taxon>Romanomermis</taxon>
    </lineage>
</organism>
<keyword evidence="2" id="KW-0732">Signal</keyword>
<accession>A0A915KKK6</accession>
<feature type="region of interest" description="Disordered" evidence="1">
    <location>
        <begin position="82"/>
        <end position="105"/>
    </location>
</feature>
<reference evidence="4" key="1">
    <citation type="submission" date="2022-11" db="UniProtKB">
        <authorList>
            <consortium name="WormBaseParasite"/>
        </authorList>
    </citation>
    <scope>IDENTIFICATION</scope>
</reference>
<sequence>MATQVGIFLLAICSFVYCDANFLDYQPIKLGIYPNNGQRTSFGRCREGEEQRRGSFVFRCQGGNLVPSACVMQDGNQIPIGQLRPHSTGWHMPDKQDPFGNYSNN</sequence>
<keyword evidence="3" id="KW-1185">Reference proteome</keyword>
<dbReference type="Proteomes" id="UP000887565">
    <property type="component" value="Unplaced"/>
</dbReference>
<name>A0A915KKK6_ROMCU</name>
<evidence type="ECO:0000256" key="1">
    <source>
        <dbReference type="SAM" id="MobiDB-lite"/>
    </source>
</evidence>
<dbReference type="AlphaFoldDB" id="A0A915KKK6"/>
<dbReference type="WBParaSite" id="nRc.2.0.1.t39371-RA">
    <property type="protein sequence ID" value="nRc.2.0.1.t39371-RA"/>
    <property type="gene ID" value="nRc.2.0.1.g39371"/>
</dbReference>
<evidence type="ECO:0000313" key="3">
    <source>
        <dbReference type="Proteomes" id="UP000887565"/>
    </source>
</evidence>
<protein>
    <submittedName>
        <fullName evidence="4">Secreted protein</fullName>
    </submittedName>
</protein>
<feature type="signal peptide" evidence="2">
    <location>
        <begin position="1"/>
        <end position="18"/>
    </location>
</feature>